<evidence type="ECO:0000256" key="1">
    <source>
        <dbReference type="ARBA" id="ARBA00022490"/>
    </source>
</evidence>
<name>A0AAE0L1X4_9CHLO</name>
<dbReference type="InterPro" id="IPR045875">
    <property type="entry name" value="NTF2"/>
</dbReference>
<dbReference type="InterPro" id="IPR032710">
    <property type="entry name" value="NTF2-like_dom_sf"/>
</dbReference>
<sequence length="121" mass="13449">MAAPADIAKAFTAHFYQTFDANRPALANLYQEGSMLTFEGTQFGGTAAIMEKLANLPFNQCLHTIVTQDAQPTHAGILVFVSGEIRIEGEEHMMKFSEVFHLMPANGSYYILNDMFRLNLS</sequence>
<dbReference type="Proteomes" id="UP001190700">
    <property type="component" value="Unassembled WGS sequence"/>
</dbReference>
<dbReference type="InterPro" id="IPR018222">
    <property type="entry name" value="Nuclear_transport_factor_2_euk"/>
</dbReference>
<evidence type="ECO:0000313" key="5">
    <source>
        <dbReference type="Proteomes" id="UP001190700"/>
    </source>
</evidence>
<dbReference type="InterPro" id="IPR002075">
    <property type="entry name" value="NTF2_dom"/>
</dbReference>
<evidence type="ECO:0000313" key="4">
    <source>
        <dbReference type="EMBL" id="KAK3269101.1"/>
    </source>
</evidence>
<dbReference type="FunFam" id="3.10.450.50:FF:000005">
    <property type="entry name" value="Nuclear transport factor 2"/>
    <property type="match status" value="1"/>
</dbReference>
<keyword evidence="5" id="KW-1185">Reference proteome</keyword>
<dbReference type="Pfam" id="PF02136">
    <property type="entry name" value="NTF2"/>
    <property type="match status" value="1"/>
</dbReference>
<comment type="caution">
    <text evidence="4">The sequence shown here is derived from an EMBL/GenBank/DDBJ whole genome shotgun (WGS) entry which is preliminary data.</text>
</comment>
<gene>
    <name evidence="4" type="ORF">CYMTET_22436</name>
</gene>
<feature type="domain" description="NTF2" evidence="3">
    <location>
        <begin position="7"/>
        <end position="118"/>
    </location>
</feature>
<dbReference type="AlphaFoldDB" id="A0AAE0L1X4"/>
<dbReference type="PROSITE" id="PS50177">
    <property type="entry name" value="NTF2_DOMAIN"/>
    <property type="match status" value="1"/>
</dbReference>
<keyword evidence="2" id="KW-0539">Nucleus</keyword>
<keyword evidence="1 2" id="KW-0963">Cytoplasm</keyword>
<dbReference type="PANTHER" id="PTHR12612">
    <property type="entry name" value="NUCLEAR TRANSPORT FACTOR 2"/>
    <property type="match status" value="1"/>
</dbReference>
<comment type="function">
    <text evidence="2">Has a role in nuclear-cytoplasmic transport of proteins and mRNAs.</text>
</comment>
<protein>
    <submittedName>
        <fullName evidence="4">Nuclear transport factor 2</fullName>
    </submittedName>
</protein>
<dbReference type="GO" id="GO:0005635">
    <property type="term" value="C:nuclear envelope"/>
    <property type="evidence" value="ECO:0007669"/>
    <property type="project" value="UniProtKB-ARBA"/>
</dbReference>
<dbReference type="SUPFAM" id="SSF54427">
    <property type="entry name" value="NTF2-like"/>
    <property type="match status" value="1"/>
</dbReference>
<organism evidence="4 5">
    <name type="scientific">Cymbomonas tetramitiformis</name>
    <dbReference type="NCBI Taxonomy" id="36881"/>
    <lineage>
        <taxon>Eukaryota</taxon>
        <taxon>Viridiplantae</taxon>
        <taxon>Chlorophyta</taxon>
        <taxon>Pyramimonadophyceae</taxon>
        <taxon>Pyramimonadales</taxon>
        <taxon>Pyramimonadaceae</taxon>
        <taxon>Cymbomonas</taxon>
    </lineage>
</organism>
<dbReference type="CDD" id="cd00780">
    <property type="entry name" value="NTF2"/>
    <property type="match status" value="1"/>
</dbReference>
<dbReference type="Gene3D" id="3.10.450.50">
    <property type="match status" value="1"/>
</dbReference>
<evidence type="ECO:0000259" key="3">
    <source>
        <dbReference type="PROSITE" id="PS50177"/>
    </source>
</evidence>
<keyword evidence="2" id="KW-0653">Protein transport</keyword>
<dbReference type="GO" id="GO:0051028">
    <property type="term" value="P:mRNA transport"/>
    <property type="evidence" value="ECO:0007669"/>
    <property type="project" value="UniProtKB-UniRule"/>
</dbReference>
<evidence type="ECO:0000256" key="2">
    <source>
        <dbReference type="RuleBase" id="RU369002"/>
    </source>
</evidence>
<dbReference type="EMBL" id="LGRX02011251">
    <property type="protein sequence ID" value="KAK3269101.1"/>
    <property type="molecule type" value="Genomic_DNA"/>
</dbReference>
<proteinExistence type="predicted"/>
<accession>A0AAE0L1X4</accession>
<dbReference type="GO" id="GO:0006606">
    <property type="term" value="P:protein import into nucleus"/>
    <property type="evidence" value="ECO:0007669"/>
    <property type="project" value="UniProtKB-ARBA"/>
</dbReference>
<comment type="subcellular location">
    <subcellularLocation>
        <location evidence="2">Cytoplasm</location>
    </subcellularLocation>
    <subcellularLocation>
        <location evidence="2">Nucleus</location>
    </subcellularLocation>
</comment>
<dbReference type="GO" id="GO:0005737">
    <property type="term" value="C:cytoplasm"/>
    <property type="evidence" value="ECO:0007669"/>
    <property type="project" value="UniProtKB-SubCell"/>
</dbReference>
<reference evidence="4 5" key="1">
    <citation type="journal article" date="2015" name="Genome Biol. Evol.">
        <title>Comparative Genomics of a Bacterivorous Green Alga Reveals Evolutionary Causalities and Consequences of Phago-Mixotrophic Mode of Nutrition.</title>
        <authorList>
            <person name="Burns J.A."/>
            <person name="Paasch A."/>
            <person name="Narechania A."/>
            <person name="Kim E."/>
        </authorList>
    </citation>
    <scope>NUCLEOTIDE SEQUENCE [LARGE SCALE GENOMIC DNA]</scope>
    <source>
        <strain evidence="4 5">PLY_AMNH</strain>
    </source>
</reference>
<keyword evidence="2" id="KW-0813">Transport</keyword>